<evidence type="ECO:0000313" key="1">
    <source>
        <dbReference type="EMBL" id="MBH1939472.1"/>
    </source>
</evidence>
<evidence type="ECO:0000313" key="2">
    <source>
        <dbReference type="Proteomes" id="UP000623269"/>
    </source>
</evidence>
<accession>A0A8J7HB09</accession>
<keyword evidence="2" id="KW-1185">Reference proteome</keyword>
<gene>
    <name evidence="1" type="ORF">I5677_01030</name>
</gene>
<organism evidence="1 2">
    <name type="scientific">Mobilitalea sibirica</name>
    <dbReference type="NCBI Taxonomy" id="1462919"/>
    <lineage>
        <taxon>Bacteria</taxon>
        <taxon>Bacillati</taxon>
        <taxon>Bacillota</taxon>
        <taxon>Clostridia</taxon>
        <taxon>Lachnospirales</taxon>
        <taxon>Lachnospiraceae</taxon>
        <taxon>Mobilitalea</taxon>
    </lineage>
</organism>
<name>A0A8J7HB09_9FIRM</name>
<protein>
    <submittedName>
        <fullName evidence="1">YolD-like family protein</fullName>
    </submittedName>
</protein>
<dbReference type="EMBL" id="JAEAGR010000001">
    <property type="protein sequence ID" value="MBH1939472.1"/>
    <property type="molecule type" value="Genomic_DNA"/>
</dbReference>
<reference evidence="1" key="1">
    <citation type="submission" date="2020-12" db="EMBL/GenBank/DDBJ databases">
        <title>M. sibirica DSM 26468T genome.</title>
        <authorList>
            <person name="Thieme N."/>
            <person name="Rettenmaier R."/>
            <person name="Zverlov V."/>
            <person name="Liebl W."/>
        </authorList>
    </citation>
    <scope>NUCLEOTIDE SEQUENCE</scope>
    <source>
        <strain evidence="1">DSM 26468</strain>
    </source>
</reference>
<sequence length="117" mass="13582">MTVEERAKIFAPFAALKGYEEAITAKQKIIVPRIELSEEAKEYLDLQLGKIERLLRKGKHPIVTVVFFQKDKVNNEGEYIQFTGMVAKINRTSRILQIVEKRLQLDDIYNIESEDLD</sequence>
<comment type="caution">
    <text evidence="1">The sequence shown here is derived from an EMBL/GenBank/DDBJ whole genome shotgun (WGS) entry which is preliminary data.</text>
</comment>
<proteinExistence type="predicted"/>
<dbReference type="AlphaFoldDB" id="A0A8J7HB09"/>
<dbReference type="Proteomes" id="UP000623269">
    <property type="component" value="Unassembled WGS sequence"/>
</dbReference>